<keyword evidence="3 8" id="KW-0378">Hydrolase</keyword>
<gene>
    <name evidence="12" type="ORF">SHERM_04515</name>
</gene>
<dbReference type="Pfam" id="PF00759">
    <property type="entry name" value="Glyco_hydro_9"/>
    <property type="match status" value="1"/>
</dbReference>
<dbReference type="AlphaFoldDB" id="A0A9N7NUY5"/>
<evidence type="ECO:0000259" key="11">
    <source>
        <dbReference type="Pfam" id="PF00759"/>
    </source>
</evidence>
<evidence type="ECO:0000256" key="9">
    <source>
        <dbReference type="PROSITE-ProRule" id="PRU10060"/>
    </source>
</evidence>
<dbReference type="Proteomes" id="UP001153555">
    <property type="component" value="Unassembled WGS sequence"/>
</dbReference>
<dbReference type="EC" id="3.2.1.4" evidence="10"/>
<feature type="active site" evidence="8">
    <location>
        <position position="406"/>
    </location>
</feature>
<name>A0A9N7NUY5_STRHE</name>
<feature type="domain" description="Glycoside hydrolase family 9" evidence="11">
    <location>
        <begin position="30"/>
        <end position="479"/>
    </location>
</feature>
<dbReference type="EMBL" id="CACSLK010030308">
    <property type="protein sequence ID" value="CAA0837698.1"/>
    <property type="molecule type" value="Genomic_DNA"/>
</dbReference>
<keyword evidence="6 8" id="KW-0326">Glycosidase</keyword>
<evidence type="ECO:0000256" key="6">
    <source>
        <dbReference type="ARBA" id="ARBA00023295"/>
    </source>
</evidence>
<evidence type="ECO:0000313" key="12">
    <source>
        <dbReference type="EMBL" id="CAA0837698.1"/>
    </source>
</evidence>
<reference evidence="12" key="1">
    <citation type="submission" date="2019-12" db="EMBL/GenBank/DDBJ databases">
        <authorList>
            <person name="Scholes J."/>
        </authorList>
    </citation>
    <scope>NUCLEOTIDE SEQUENCE</scope>
</reference>
<comment type="catalytic activity">
    <reaction evidence="1 10">
        <text>Endohydrolysis of (1-&gt;4)-beta-D-glucosidic linkages in cellulose, lichenin and cereal beta-D-glucans.</text>
        <dbReference type="EC" id="3.2.1.4"/>
    </reaction>
</comment>
<dbReference type="FunFam" id="1.50.10.10:FF:000020">
    <property type="entry name" value="Endoglucanase"/>
    <property type="match status" value="1"/>
</dbReference>
<keyword evidence="13" id="KW-1185">Reference proteome</keyword>
<dbReference type="GO" id="GO:0008810">
    <property type="term" value="F:cellulase activity"/>
    <property type="evidence" value="ECO:0007669"/>
    <property type="project" value="UniProtKB-EC"/>
</dbReference>
<accession>A0A9N7NUY5</accession>
<evidence type="ECO:0000256" key="3">
    <source>
        <dbReference type="ARBA" id="ARBA00022801"/>
    </source>
</evidence>
<dbReference type="InterPro" id="IPR008928">
    <property type="entry name" value="6-hairpin_glycosidase_sf"/>
</dbReference>
<evidence type="ECO:0000256" key="8">
    <source>
        <dbReference type="PROSITE-ProRule" id="PRU10059"/>
    </source>
</evidence>
<comment type="similarity">
    <text evidence="2 8 10">Belongs to the glycosyl hydrolase 9 (cellulase E) family.</text>
</comment>
<keyword evidence="10" id="KW-0732">Signal</keyword>
<dbReference type="SUPFAM" id="SSF48208">
    <property type="entry name" value="Six-hairpin glycosidases"/>
    <property type="match status" value="1"/>
</dbReference>
<dbReference type="GO" id="GO:0030245">
    <property type="term" value="P:cellulose catabolic process"/>
    <property type="evidence" value="ECO:0007669"/>
    <property type="project" value="UniProtKB-KW"/>
</dbReference>
<feature type="active site" evidence="9">
    <location>
        <position position="466"/>
    </location>
</feature>
<dbReference type="PROSITE" id="PS00698">
    <property type="entry name" value="GH9_3"/>
    <property type="match status" value="1"/>
</dbReference>
<dbReference type="InterPro" id="IPR001701">
    <property type="entry name" value="Glyco_hydro_9"/>
</dbReference>
<evidence type="ECO:0000256" key="5">
    <source>
        <dbReference type="ARBA" id="ARBA00023277"/>
    </source>
</evidence>
<evidence type="ECO:0000256" key="2">
    <source>
        <dbReference type="ARBA" id="ARBA00007072"/>
    </source>
</evidence>
<comment type="caution">
    <text evidence="12">The sequence shown here is derived from an EMBL/GenBank/DDBJ whole genome shotgun (WGS) entry which is preliminary data.</text>
</comment>
<organism evidence="12 13">
    <name type="scientific">Striga hermonthica</name>
    <name type="common">Purple witchweed</name>
    <name type="synonym">Buchnera hermonthica</name>
    <dbReference type="NCBI Taxonomy" id="68872"/>
    <lineage>
        <taxon>Eukaryota</taxon>
        <taxon>Viridiplantae</taxon>
        <taxon>Streptophyta</taxon>
        <taxon>Embryophyta</taxon>
        <taxon>Tracheophyta</taxon>
        <taxon>Spermatophyta</taxon>
        <taxon>Magnoliopsida</taxon>
        <taxon>eudicotyledons</taxon>
        <taxon>Gunneridae</taxon>
        <taxon>Pentapetalae</taxon>
        <taxon>asterids</taxon>
        <taxon>lamiids</taxon>
        <taxon>Lamiales</taxon>
        <taxon>Orobanchaceae</taxon>
        <taxon>Buchnereae</taxon>
        <taxon>Striga</taxon>
    </lineage>
</organism>
<evidence type="ECO:0000256" key="7">
    <source>
        <dbReference type="ARBA" id="ARBA00023326"/>
    </source>
</evidence>
<keyword evidence="7 8" id="KW-0624">Polysaccharide degradation</keyword>
<dbReference type="OrthoDB" id="10257085at2759"/>
<feature type="signal peptide" evidence="10">
    <location>
        <begin position="1"/>
        <end position="24"/>
    </location>
</feature>
<sequence>MNMVALTILFLLSSFFSYPGNVEAKRAHNYAEALSKSILFFQGQRSGSLQVADQEIVWRGDSGLSDGQLDHVDLTGGYYDAGDNVKFNLPMAFTTTMLSWSAIEYGKKLGPQLASTRAAIRWGTDYLLKCAHAKHGRLYVGVGDANKDHKCWERPEDMDTDRTAYYVSAKKPGSDVAGETAAALASASIVFRESDPEYSKLLLRTGRRLMKFAVKHRGRYNESLGYFVGKFYPSAGFEDELAWGAAWLHRATGESSYIELIPPFGFEELPDIFNWNNKHYGVYVLLARLHLVNKDEKFVTFSKKFESFVCNLTTSTTLYTPGGLIYKGYWSNLQHVTAITFLLTTYAKYMATSSHEYTFECGGLITLTPSHLRNLSKTQVDYILGDNPMKMSYMVGYGSRFPKKIHHRGSSLPSIHVHKQHIQCRQGFKYFNSTSDNPNMLTGAIVGGPDKNDIFHDKRDDYVHTEPTTYTNAAIVGTLAYFASVK</sequence>
<keyword evidence="5 8" id="KW-0119">Carbohydrate metabolism</keyword>
<evidence type="ECO:0000256" key="4">
    <source>
        <dbReference type="ARBA" id="ARBA00023001"/>
    </source>
</evidence>
<dbReference type="PANTHER" id="PTHR22298">
    <property type="entry name" value="ENDO-1,4-BETA-GLUCANASE"/>
    <property type="match status" value="1"/>
</dbReference>
<dbReference type="InterPro" id="IPR018221">
    <property type="entry name" value="Glyco_hydro_9_His_AS"/>
</dbReference>
<evidence type="ECO:0000256" key="1">
    <source>
        <dbReference type="ARBA" id="ARBA00000966"/>
    </source>
</evidence>
<feature type="chain" id="PRO_5040532084" description="Endoglucanase" evidence="10">
    <location>
        <begin position="25"/>
        <end position="486"/>
    </location>
</feature>
<proteinExistence type="inferred from homology"/>
<dbReference type="PROSITE" id="PS00592">
    <property type="entry name" value="GH9_2"/>
    <property type="match status" value="1"/>
</dbReference>
<evidence type="ECO:0000313" key="13">
    <source>
        <dbReference type="Proteomes" id="UP001153555"/>
    </source>
</evidence>
<feature type="active site" evidence="9">
    <location>
        <position position="457"/>
    </location>
</feature>
<dbReference type="Gene3D" id="1.50.10.10">
    <property type="match status" value="1"/>
</dbReference>
<evidence type="ECO:0000256" key="10">
    <source>
        <dbReference type="RuleBase" id="RU361166"/>
    </source>
</evidence>
<dbReference type="InterPro" id="IPR033126">
    <property type="entry name" value="Glyco_hydro_9_Asp/Glu_AS"/>
</dbReference>
<dbReference type="InterPro" id="IPR012341">
    <property type="entry name" value="6hp_glycosidase-like_sf"/>
</dbReference>
<keyword evidence="4 10" id="KW-0136">Cellulose degradation</keyword>
<protein>
    <recommendedName>
        <fullName evidence="10">Endoglucanase</fullName>
        <ecNumber evidence="10">3.2.1.4</ecNumber>
    </recommendedName>
</protein>